<feature type="compositionally biased region" description="Basic residues" evidence="1">
    <location>
        <begin position="92"/>
        <end position="111"/>
    </location>
</feature>
<evidence type="ECO:0000256" key="1">
    <source>
        <dbReference type="SAM" id="MobiDB-lite"/>
    </source>
</evidence>
<feature type="compositionally biased region" description="Basic and acidic residues" evidence="1">
    <location>
        <begin position="71"/>
        <end position="91"/>
    </location>
</feature>
<feature type="non-terminal residue" evidence="2">
    <location>
        <position position="334"/>
    </location>
</feature>
<organism evidence="2">
    <name type="scientific">uncultured Solirubrobacteraceae bacterium</name>
    <dbReference type="NCBI Taxonomy" id="1162706"/>
    <lineage>
        <taxon>Bacteria</taxon>
        <taxon>Bacillati</taxon>
        <taxon>Actinomycetota</taxon>
        <taxon>Thermoleophilia</taxon>
        <taxon>Solirubrobacterales</taxon>
        <taxon>Solirubrobacteraceae</taxon>
        <taxon>environmental samples</taxon>
    </lineage>
</organism>
<keyword evidence="2" id="KW-0808">Transferase</keyword>
<feature type="compositionally biased region" description="Basic residues" evidence="1">
    <location>
        <begin position="218"/>
        <end position="232"/>
    </location>
</feature>
<evidence type="ECO:0000313" key="2">
    <source>
        <dbReference type="EMBL" id="CAA9500547.1"/>
    </source>
</evidence>
<feature type="compositionally biased region" description="Basic and acidic residues" evidence="1">
    <location>
        <begin position="277"/>
        <end position="291"/>
    </location>
</feature>
<dbReference type="EMBL" id="CADCVQ010000081">
    <property type="protein sequence ID" value="CAA9500547.1"/>
    <property type="molecule type" value="Genomic_DNA"/>
</dbReference>
<sequence>VQPAQPQLPQGDRLLDPGARAPARARADTQAGQVRRHRDAVPARQGDRAHLREDLDAHARGVRGRSLRPGRPRDLPRPRGLADRPQGVDRRHGARARPALRRHRVPRRGARHDRGAGRSCRRPGLQRPHRRVAPHPDAGRLPDHARGRPQALPGARLLLHGRRPQQHGPLAAGDGRDHGQRRAHLRARGAAPTGGRGGGRARARHAKRGSSHADRGPRRSAARRRLRAHRRLGLAGREQGRLARARRAALALPGQPRRAAKNPQPPGPLHALPARLSRHEHGGRARGDRADRHVRRARGHQRSIRIPRQHRLRPSREPPAHHQGRARRHDRRRV</sequence>
<gene>
    <name evidence="2" type="ORF">AVDCRST_MAG67-1949</name>
</gene>
<protein>
    <submittedName>
        <fullName evidence="2">Ornithine carbamoyltransferase</fullName>
        <ecNumber evidence="2">2.1.3.3</ecNumber>
    </submittedName>
</protein>
<dbReference type="EC" id="2.1.3.3" evidence="2"/>
<accession>A0A6J4SPC7</accession>
<name>A0A6J4SPC7_9ACTN</name>
<feature type="compositionally biased region" description="Basic residues" evidence="1">
    <location>
        <begin position="322"/>
        <end position="334"/>
    </location>
</feature>
<feature type="region of interest" description="Disordered" evidence="1">
    <location>
        <begin position="1"/>
        <end position="149"/>
    </location>
</feature>
<feature type="region of interest" description="Disordered" evidence="1">
    <location>
        <begin position="161"/>
        <end position="334"/>
    </location>
</feature>
<feature type="compositionally biased region" description="Basic residues" evidence="1">
    <location>
        <begin position="60"/>
        <end position="70"/>
    </location>
</feature>
<dbReference type="AlphaFoldDB" id="A0A6J4SPC7"/>
<dbReference type="GO" id="GO:0004585">
    <property type="term" value="F:ornithine carbamoyltransferase activity"/>
    <property type="evidence" value="ECO:0007669"/>
    <property type="project" value="UniProtKB-EC"/>
</dbReference>
<reference evidence="2" key="1">
    <citation type="submission" date="2020-02" db="EMBL/GenBank/DDBJ databases">
        <authorList>
            <person name="Meier V. D."/>
        </authorList>
    </citation>
    <scope>NUCLEOTIDE SEQUENCE</scope>
    <source>
        <strain evidence="2">AVDCRST_MAG67</strain>
    </source>
</reference>
<proteinExistence type="predicted"/>
<feature type="compositionally biased region" description="Basic and acidic residues" evidence="1">
    <location>
        <begin position="137"/>
        <end position="146"/>
    </location>
</feature>
<feature type="compositionally biased region" description="Basic residues" evidence="1">
    <location>
        <begin position="292"/>
        <end position="313"/>
    </location>
</feature>
<feature type="compositionally biased region" description="Basic residues" evidence="1">
    <location>
        <begin position="199"/>
        <end position="210"/>
    </location>
</feature>
<feature type="compositionally biased region" description="Low complexity" evidence="1">
    <location>
        <begin position="248"/>
        <end position="257"/>
    </location>
</feature>
<feature type="non-terminal residue" evidence="2">
    <location>
        <position position="1"/>
    </location>
</feature>
<feature type="compositionally biased region" description="Basic and acidic residues" evidence="1">
    <location>
        <begin position="39"/>
        <end position="59"/>
    </location>
</feature>